<keyword evidence="1" id="KW-1133">Transmembrane helix</keyword>
<dbReference type="InParanoid" id="A0A545AN70"/>
<name>A0A545AN70_9ACTN</name>
<dbReference type="Proteomes" id="UP000317982">
    <property type="component" value="Unassembled WGS sequence"/>
</dbReference>
<evidence type="ECO:0000313" key="3">
    <source>
        <dbReference type="Proteomes" id="UP000317982"/>
    </source>
</evidence>
<dbReference type="AlphaFoldDB" id="A0A545AN70"/>
<feature type="transmembrane region" description="Helical" evidence="1">
    <location>
        <begin position="62"/>
        <end position="79"/>
    </location>
</feature>
<reference evidence="2 3" key="1">
    <citation type="submission" date="2019-07" db="EMBL/GenBank/DDBJ databases">
        <title>Cryptosporangium phraense sp. nov., isolated from plant litter.</title>
        <authorList>
            <person name="Suriyachadkun C."/>
        </authorList>
    </citation>
    <scope>NUCLEOTIDE SEQUENCE [LARGE SCALE GENOMIC DNA]</scope>
    <source>
        <strain evidence="2 3">A-T 5661</strain>
    </source>
</reference>
<keyword evidence="1" id="KW-0812">Transmembrane</keyword>
<accession>A0A545AN70</accession>
<keyword evidence="1" id="KW-0472">Membrane</keyword>
<organism evidence="2 3">
    <name type="scientific">Cryptosporangium phraense</name>
    <dbReference type="NCBI Taxonomy" id="2593070"/>
    <lineage>
        <taxon>Bacteria</taxon>
        <taxon>Bacillati</taxon>
        <taxon>Actinomycetota</taxon>
        <taxon>Actinomycetes</taxon>
        <taxon>Cryptosporangiales</taxon>
        <taxon>Cryptosporangiaceae</taxon>
        <taxon>Cryptosporangium</taxon>
    </lineage>
</organism>
<feature type="transmembrane region" description="Helical" evidence="1">
    <location>
        <begin position="38"/>
        <end position="56"/>
    </location>
</feature>
<dbReference type="EMBL" id="VIRS01000016">
    <property type="protein sequence ID" value="TQS42784.1"/>
    <property type="molecule type" value="Genomic_DNA"/>
</dbReference>
<sequence>MAIDLQPPEGTPHPIPVTTTYQLTPRRAARAYRASHRVVFGVLWALLLAGGVWALLTGDLSFLVAGAAGMLTIEALLRLQLRAARITHRPITLALAASGYHQTYGDRSASLTWTYFTNIQRRGDFWVLRCSLMSALSIPADALNGARTTAFPAFAADRGLTSPRGQRSSITR</sequence>
<keyword evidence="3" id="KW-1185">Reference proteome</keyword>
<comment type="caution">
    <text evidence="2">The sequence shown here is derived from an EMBL/GenBank/DDBJ whole genome shotgun (WGS) entry which is preliminary data.</text>
</comment>
<evidence type="ECO:0000313" key="2">
    <source>
        <dbReference type="EMBL" id="TQS42784.1"/>
    </source>
</evidence>
<evidence type="ECO:0008006" key="4">
    <source>
        <dbReference type="Google" id="ProtNLM"/>
    </source>
</evidence>
<evidence type="ECO:0000256" key="1">
    <source>
        <dbReference type="SAM" id="Phobius"/>
    </source>
</evidence>
<dbReference type="OrthoDB" id="4232640at2"/>
<proteinExistence type="predicted"/>
<dbReference type="RefSeq" id="WP_142706653.1">
    <property type="nucleotide sequence ID" value="NZ_VIRS01000016.1"/>
</dbReference>
<gene>
    <name evidence="2" type="ORF">FL583_22230</name>
</gene>
<protein>
    <recommendedName>
        <fullName evidence="4">YcxB family protein</fullName>
    </recommendedName>
</protein>